<dbReference type="EnsemblPlants" id="TraesCS1A02G327900.1">
    <property type="protein sequence ID" value="TraesCS1A02G327900.1.cds1"/>
    <property type="gene ID" value="TraesCS1A02G327900"/>
</dbReference>
<dbReference type="SMART" id="SM00452">
    <property type="entry name" value="STI"/>
    <property type="match status" value="1"/>
</dbReference>
<dbReference type="PANTHER" id="PTHR33107">
    <property type="entry name" value="KUNITZ TRYPSIN INHIBITOR 2"/>
    <property type="match status" value="1"/>
</dbReference>
<dbReference type="CDD" id="cd23373">
    <property type="entry name" value="beta-trefoil_STI_ASI"/>
    <property type="match status" value="1"/>
</dbReference>
<reference evidence="2" key="2">
    <citation type="submission" date="2018-10" db="UniProtKB">
        <authorList>
            <consortium name="EnsemblPlants"/>
        </authorList>
    </citation>
    <scope>IDENTIFICATION</scope>
</reference>
<dbReference type="InterPro" id="IPR011065">
    <property type="entry name" value="Kunitz_inhibitor_STI-like_sf"/>
</dbReference>
<dbReference type="SUPFAM" id="SSF50386">
    <property type="entry name" value="STI-like"/>
    <property type="match status" value="1"/>
</dbReference>
<sequence>QFKMAKAPTREASTCSLPKSSSLNMLLLLLQLLAITTLPCSANNATQLVYDTEGNVLSSKQNYYILPAKRATGGGLRALPTGLRCLHFVFQERNGAVLGTALRFTPLPEHASASEPIRLSRDIWIEFHDFDSFCSERLDWHLTDQVPESSSGEPKHVAAGSEEGLRSFAVFRVERHGTGLSGYKIVSCVDKGPCKDVGLHATKNKTWLTVSNKPFMVVFRKERL</sequence>
<evidence type="ECO:0000313" key="2">
    <source>
        <dbReference type="EnsemblPlants" id="TraesCS1A02G327900.1.cds1"/>
    </source>
</evidence>
<feature type="signal peptide" evidence="1">
    <location>
        <begin position="1"/>
        <end position="42"/>
    </location>
</feature>
<evidence type="ECO:0000256" key="1">
    <source>
        <dbReference type="SAM" id="SignalP"/>
    </source>
</evidence>
<dbReference type="InterPro" id="IPR002160">
    <property type="entry name" value="Prot_inh_Kunz-lg"/>
</dbReference>
<dbReference type="PROSITE" id="PS00283">
    <property type="entry name" value="SOYBEAN_KUNITZ"/>
    <property type="match status" value="1"/>
</dbReference>
<dbReference type="Gramene" id="TraesCS1A02G327900.1">
    <property type="protein sequence ID" value="TraesCS1A02G327900.1.cds1"/>
    <property type="gene ID" value="TraesCS1A02G327900"/>
</dbReference>
<evidence type="ECO:0000313" key="3">
    <source>
        <dbReference type="Proteomes" id="UP000019116"/>
    </source>
</evidence>
<dbReference type="STRING" id="4565.A0A3B5Y3Y0"/>
<keyword evidence="1" id="KW-0732">Signal</keyword>
<dbReference type="Proteomes" id="UP000019116">
    <property type="component" value="Chromosome 1A"/>
</dbReference>
<dbReference type="Gene3D" id="2.80.10.50">
    <property type="match status" value="1"/>
</dbReference>
<reference evidence="2" key="1">
    <citation type="submission" date="2018-08" db="EMBL/GenBank/DDBJ databases">
        <authorList>
            <person name="Rossello M."/>
        </authorList>
    </citation>
    <scope>NUCLEOTIDE SEQUENCE [LARGE SCALE GENOMIC DNA]</scope>
    <source>
        <strain evidence="2">cv. Chinese Spring</strain>
    </source>
</reference>
<dbReference type="GO" id="GO:0004866">
    <property type="term" value="F:endopeptidase inhibitor activity"/>
    <property type="evidence" value="ECO:0007669"/>
    <property type="project" value="InterPro"/>
</dbReference>
<dbReference type="Gramene" id="TraesROB_scaffold_077409_01G000200.1">
    <property type="protein sequence ID" value="TraesROB_scaffold_077409_01G000200.1"/>
    <property type="gene ID" value="TraesROB_scaffold_077409_01G000200"/>
</dbReference>
<dbReference type="Gramene" id="TraesRN1A0100862200.1">
    <property type="protein sequence ID" value="TraesRN1A0100862200.1"/>
    <property type="gene ID" value="TraesRN1A0100862200"/>
</dbReference>
<dbReference type="PaxDb" id="4565-Traes_1AL_FFEF36FEC.1"/>
<accession>A0A3B5Y3Y0</accession>
<name>A0A3B5Y3Y0_WHEAT</name>
<organism evidence="2">
    <name type="scientific">Triticum aestivum</name>
    <name type="common">Wheat</name>
    <dbReference type="NCBI Taxonomy" id="4565"/>
    <lineage>
        <taxon>Eukaryota</taxon>
        <taxon>Viridiplantae</taxon>
        <taxon>Streptophyta</taxon>
        <taxon>Embryophyta</taxon>
        <taxon>Tracheophyta</taxon>
        <taxon>Spermatophyta</taxon>
        <taxon>Magnoliopsida</taxon>
        <taxon>Liliopsida</taxon>
        <taxon>Poales</taxon>
        <taxon>Poaceae</taxon>
        <taxon>BOP clade</taxon>
        <taxon>Pooideae</taxon>
        <taxon>Triticodae</taxon>
        <taxon>Triticeae</taxon>
        <taxon>Triticinae</taxon>
        <taxon>Triticum</taxon>
    </lineage>
</organism>
<dbReference type="AlphaFoldDB" id="A0A3B5Y3Y0"/>
<evidence type="ECO:0008006" key="4">
    <source>
        <dbReference type="Google" id="ProtNLM"/>
    </source>
</evidence>
<dbReference type="Pfam" id="PF00197">
    <property type="entry name" value="Kunitz_legume"/>
    <property type="match status" value="1"/>
</dbReference>
<dbReference type="PRINTS" id="PR00291">
    <property type="entry name" value="KUNITZINHBTR"/>
</dbReference>
<dbReference type="Gramene" id="TraesCLE_scaffold_088337_01G000200.1">
    <property type="protein sequence ID" value="TraesCLE_scaffold_088337_01G000200.1"/>
    <property type="gene ID" value="TraesCLE_scaffold_088337_01G000200"/>
</dbReference>
<dbReference type="OrthoDB" id="678511at2759"/>
<dbReference type="Gramene" id="TraesCAD_scaffold_006503_01G000200.1">
    <property type="protein sequence ID" value="TraesCAD_scaffold_006503_01G000200.1"/>
    <property type="gene ID" value="TraesCAD_scaffold_006503_01G000200"/>
</dbReference>
<protein>
    <recommendedName>
        <fullName evidence="4">Alpha-amylase/subtilisin inhibitor</fullName>
    </recommendedName>
</protein>
<proteinExistence type="predicted"/>
<feature type="chain" id="PRO_5017334627" description="Alpha-amylase/subtilisin inhibitor" evidence="1">
    <location>
        <begin position="43"/>
        <end position="224"/>
    </location>
</feature>
<keyword evidence="3" id="KW-1185">Reference proteome</keyword>
<dbReference type="Gramene" id="TraesWEE_scaffold_137264_01G000200.1">
    <property type="protein sequence ID" value="TraesWEE_scaffold_137264_01G000200.1"/>
    <property type="gene ID" value="TraesWEE_scaffold_137264_01G000200"/>
</dbReference>
<dbReference type="PANTHER" id="PTHR33107:SF41">
    <property type="entry name" value="ALPHA-AMYLASE_SUBTILISIN INHIBITOR"/>
    <property type="match status" value="1"/>
</dbReference>
<dbReference type="Gramene" id="TraesCS1A03G0811900.1">
    <property type="protein sequence ID" value="TraesCS1A03G0811900.1.CDS1"/>
    <property type="gene ID" value="TraesCS1A03G0811900"/>
</dbReference>